<dbReference type="InterPro" id="IPR016152">
    <property type="entry name" value="PTrfase/Anion_transptr"/>
</dbReference>
<dbReference type="SUPFAM" id="SSF52794">
    <property type="entry name" value="PTS system IIB component-like"/>
    <property type="match status" value="1"/>
</dbReference>
<dbReference type="InterPro" id="IPR013014">
    <property type="entry name" value="PTS_EIIC_2"/>
</dbReference>
<dbReference type="PANTHER" id="PTHR30505:SF0">
    <property type="entry name" value="FRUCTOSE-LIKE PTS SYSTEM EIIBC COMPONENT-RELATED"/>
    <property type="match status" value="1"/>
</dbReference>
<evidence type="ECO:0000256" key="8">
    <source>
        <dbReference type="ARBA" id="ARBA00022692"/>
    </source>
</evidence>
<comment type="caution">
    <text evidence="17">The sequence shown here is derived from an EMBL/GenBank/DDBJ whole genome shotgun (WGS) entry which is preliminary data.</text>
</comment>
<feature type="domain" description="PTS EIIB type-2" evidence="15">
    <location>
        <begin position="198"/>
        <end position="293"/>
    </location>
</feature>
<evidence type="ECO:0000259" key="14">
    <source>
        <dbReference type="PROSITE" id="PS51094"/>
    </source>
</evidence>
<keyword evidence="10 13" id="KW-1133">Transmembrane helix</keyword>
<feature type="transmembrane region" description="Helical" evidence="13">
    <location>
        <begin position="390"/>
        <end position="419"/>
    </location>
</feature>
<keyword evidence="11 13" id="KW-0472">Membrane</keyword>
<evidence type="ECO:0000256" key="9">
    <source>
        <dbReference type="ARBA" id="ARBA00022777"/>
    </source>
</evidence>
<evidence type="ECO:0000256" key="11">
    <source>
        <dbReference type="ARBA" id="ARBA00023136"/>
    </source>
</evidence>
<evidence type="ECO:0000256" key="3">
    <source>
        <dbReference type="ARBA" id="ARBA00022475"/>
    </source>
</evidence>
<dbReference type="InterPro" id="IPR050864">
    <property type="entry name" value="Bacterial_PTS_Sugar_Transport"/>
</dbReference>
<dbReference type="Pfam" id="PF02302">
    <property type="entry name" value="PTS_IIB"/>
    <property type="match status" value="1"/>
</dbReference>
<evidence type="ECO:0000256" key="2">
    <source>
        <dbReference type="ARBA" id="ARBA00022448"/>
    </source>
</evidence>
<dbReference type="Pfam" id="PF00359">
    <property type="entry name" value="PTS_EIIA_2"/>
    <property type="match status" value="1"/>
</dbReference>
<evidence type="ECO:0000256" key="5">
    <source>
        <dbReference type="ARBA" id="ARBA00022597"/>
    </source>
</evidence>
<feature type="transmembrane region" description="Helical" evidence="13">
    <location>
        <begin position="516"/>
        <end position="534"/>
    </location>
</feature>
<keyword evidence="9" id="KW-0418">Kinase</keyword>
<keyword evidence="5" id="KW-0762">Sugar transport</keyword>
<dbReference type="InterPro" id="IPR003501">
    <property type="entry name" value="PTS_EIIB_2/3"/>
</dbReference>
<dbReference type="GO" id="GO:0022877">
    <property type="term" value="F:protein-N(PI)-phosphohistidine-fructose phosphotransferase system transporter activity"/>
    <property type="evidence" value="ECO:0007669"/>
    <property type="project" value="InterPro"/>
</dbReference>
<keyword evidence="6" id="KW-0808">Transferase</keyword>
<dbReference type="STRING" id="2055.BCM27_11435"/>
<sequence length="701" mass="70698">MTEQIITAQTVSLDVDAGGDPAAVITTLADALAAAGRTTDPADLARAALDREAKSATGLPGGIAIPHARTASVTTASLAMARLSRKVDFGAPDGPADLVFLIAAPEGGASAHMKLLSSLARSLVRPDFVASLRAADNEERVIELVDEAINPAPPAPADPAAAAPAAAAVSTAKSENASAQKDPAPTDPAQTADTKPRIVAITACPTGIAHTYMAADALKYAAERAGVEFAVETQGSSATTAFDPEVIASADAVIFATDVGVKGRNRFSGKPVIASGVKRAINEPDAMIAEAVAAGRNPNAARVTGDGADAESADTASSGVGLAGRTRQALMTGVSYMIPFVAAGGLLIALGFLLAGYEVANTTLDDGGTLSDGAFIALNNSLWDLPSGGLLQYLGAVSFAIGSGVMGLAVPVLAGYISFAIADRPGIAPGFVAGIVSLAVGASFIGALIGGLIAGVVCLWIARTPVPQWARGLMPVVVIPLFGSMIVGGLLYMVLGKPLAWLTEQMNSGLESMSGGSAIALGIVLGLMMCFDLGGPVNKTAYLFATAGIADAATAGTAQYQIMAAVMCAGMVPPLALALATVLRPGLFTEPERENGKAAWLLGASFISEGAIPFAAVDPFRVIPSMMAGGALSGALIMAFGVELRAPHGGIFVFFAMNNWVLFLVALVAGTVLSAVLVVAAKQVHRGRDAVAFDELEAVAA</sequence>
<dbReference type="PROSITE" id="PS51104">
    <property type="entry name" value="PTS_EIIC_TYPE_2"/>
    <property type="match status" value="1"/>
</dbReference>
<evidence type="ECO:0000256" key="1">
    <source>
        <dbReference type="ARBA" id="ARBA00004429"/>
    </source>
</evidence>
<evidence type="ECO:0000259" key="15">
    <source>
        <dbReference type="PROSITE" id="PS51099"/>
    </source>
</evidence>
<evidence type="ECO:0000313" key="17">
    <source>
        <dbReference type="EMBL" id="PKZ67316.1"/>
    </source>
</evidence>
<dbReference type="InterPro" id="IPR013011">
    <property type="entry name" value="PTS_EIIB_2"/>
</dbReference>
<dbReference type="CDD" id="cd00211">
    <property type="entry name" value="PTS_IIA_fru"/>
    <property type="match status" value="1"/>
</dbReference>
<accession>A0A2I1RE19</accession>
<keyword evidence="7" id="KW-0598">Phosphotransferase system</keyword>
<dbReference type="Gene3D" id="3.40.930.10">
    <property type="entry name" value="Mannitol-specific EII, Chain A"/>
    <property type="match status" value="1"/>
</dbReference>
<proteinExistence type="predicted"/>
<dbReference type="GO" id="GO:0005351">
    <property type="term" value="F:carbohydrate:proton symporter activity"/>
    <property type="evidence" value="ECO:0007669"/>
    <property type="project" value="InterPro"/>
</dbReference>
<dbReference type="PANTHER" id="PTHR30505">
    <property type="entry name" value="FRUCTOSE-LIKE PERMEASE"/>
    <property type="match status" value="1"/>
</dbReference>
<organism evidence="17 18">
    <name type="scientific">Gordonia terrae</name>
    <dbReference type="NCBI Taxonomy" id="2055"/>
    <lineage>
        <taxon>Bacteria</taxon>
        <taxon>Bacillati</taxon>
        <taxon>Actinomycetota</taxon>
        <taxon>Actinomycetes</taxon>
        <taxon>Mycobacteriales</taxon>
        <taxon>Gordoniaceae</taxon>
        <taxon>Gordonia</taxon>
    </lineage>
</organism>
<protein>
    <submittedName>
        <fullName evidence="17">PTS lactose transporter subunit IIC</fullName>
    </submittedName>
</protein>
<dbReference type="GO" id="GO:0016301">
    <property type="term" value="F:kinase activity"/>
    <property type="evidence" value="ECO:0007669"/>
    <property type="project" value="UniProtKB-KW"/>
</dbReference>
<feature type="transmembrane region" description="Helical" evidence="13">
    <location>
        <begin position="431"/>
        <end position="462"/>
    </location>
</feature>
<feature type="transmembrane region" description="Helical" evidence="13">
    <location>
        <begin position="334"/>
        <end position="357"/>
    </location>
</feature>
<dbReference type="NCBIfam" id="TIGR00829">
    <property type="entry name" value="FRU"/>
    <property type="match status" value="1"/>
</dbReference>
<evidence type="ECO:0000256" key="7">
    <source>
        <dbReference type="ARBA" id="ARBA00022683"/>
    </source>
</evidence>
<dbReference type="AlphaFoldDB" id="A0A2I1RE19"/>
<dbReference type="InterPro" id="IPR006327">
    <property type="entry name" value="PTS_IIC_fruc"/>
</dbReference>
<feature type="transmembrane region" description="Helical" evidence="13">
    <location>
        <begin position="565"/>
        <end position="586"/>
    </location>
</feature>
<dbReference type="RefSeq" id="WP_101818741.1">
    <property type="nucleotide sequence ID" value="NZ_PKJC01000001.1"/>
</dbReference>
<gene>
    <name evidence="17" type="ORF">CYJ73_01125</name>
</gene>
<keyword evidence="4" id="KW-0597">Phosphoprotein</keyword>
<dbReference type="Gene3D" id="3.40.50.2300">
    <property type="match status" value="1"/>
</dbReference>
<evidence type="ECO:0000313" key="18">
    <source>
        <dbReference type="Proteomes" id="UP000234662"/>
    </source>
</evidence>
<feature type="domain" description="PTS EIIA type-2" evidence="14">
    <location>
        <begin position="4"/>
        <end position="148"/>
    </location>
</feature>
<dbReference type="CDD" id="cd05569">
    <property type="entry name" value="PTS_IIB_fructose"/>
    <property type="match status" value="1"/>
</dbReference>
<dbReference type="InterPro" id="IPR036095">
    <property type="entry name" value="PTS_EIIB-like_sf"/>
</dbReference>
<dbReference type="Proteomes" id="UP000234662">
    <property type="component" value="Unassembled WGS sequence"/>
</dbReference>
<keyword evidence="8 13" id="KW-0812">Transmembrane</keyword>
<dbReference type="GO" id="GO:0009401">
    <property type="term" value="P:phosphoenolpyruvate-dependent sugar phosphotransferase system"/>
    <property type="evidence" value="ECO:0007669"/>
    <property type="project" value="UniProtKB-KW"/>
</dbReference>
<dbReference type="GO" id="GO:0005886">
    <property type="term" value="C:plasma membrane"/>
    <property type="evidence" value="ECO:0007669"/>
    <property type="project" value="UniProtKB-SubCell"/>
</dbReference>
<dbReference type="InterPro" id="IPR002178">
    <property type="entry name" value="PTS_EIIA_type-2_dom"/>
</dbReference>
<dbReference type="PROSITE" id="PS51099">
    <property type="entry name" value="PTS_EIIB_TYPE_2"/>
    <property type="match status" value="1"/>
</dbReference>
<feature type="transmembrane region" description="Helical" evidence="13">
    <location>
        <begin position="622"/>
        <end position="640"/>
    </location>
</feature>
<keyword evidence="3" id="KW-1003">Cell membrane</keyword>
<dbReference type="NCBIfam" id="TIGR01427">
    <property type="entry name" value="PTS_IIC_fructo"/>
    <property type="match status" value="1"/>
</dbReference>
<evidence type="ECO:0000256" key="12">
    <source>
        <dbReference type="SAM" id="MobiDB-lite"/>
    </source>
</evidence>
<evidence type="ECO:0000256" key="13">
    <source>
        <dbReference type="SAM" id="Phobius"/>
    </source>
</evidence>
<feature type="transmembrane region" description="Helical" evidence="13">
    <location>
        <begin position="474"/>
        <end position="495"/>
    </location>
</feature>
<name>A0A2I1RE19_9ACTN</name>
<dbReference type="InterPro" id="IPR003353">
    <property type="entry name" value="PTS_IIB_fruc"/>
</dbReference>
<feature type="transmembrane region" description="Helical" evidence="13">
    <location>
        <begin position="660"/>
        <end position="680"/>
    </location>
</feature>
<comment type="subcellular location">
    <subcellularLocation>
        <location evidence="1">Cell inner membrane</location>
        <topology evidence="1">Multi-pass membrane protein</topology>
    </subcellularLocation>
</comment>
<evidence type="ECO:0000256" key="4">
    <source>
        <dbReference type="ARBA" id="ARBA00022553"/>
    </source>
</evidence>
<dbReference type="SUPFAM" id="SSF55804">
    <property type="entry name" value="Phoshotransferase/anion transport protein"/>
    <property type="match status" value="1"/>
</dbReference>
<feature type="region of interest" description="Disordered" evidence="12">
    <location>
        <begin position="152"/>
        <end position="192"/>
    </location>
</feature>
<dbReference type="GO" id="GO:0090563">
    <property type="term" value="F:protein-phosphocysteine-sugar phosphotransferase activity"/>
    <property type="evidence" value="ECO:0007669"/>
    <property type="project" value="TreeGrafter"/>
</dbReference>
<evidence type="ECO:0000256" key="6">
    <source>
        <dbReference type="ARBA" id="ARBA00022679"/>
    </source>
</evidence>
<keyword evidence="2" id="KW-0813">Transport</keyword>
<dbReference type="PROSITE" id="PS51094">
    <property type="entry name" value="PTS_EIIA_TYPE_2"/>
    <property type="match status" value="1"/>
</dbReference>
<feature type="domain" description="PTS EIIC type-2" evidence="16">
    <location>
        <begin position="326"/>
        <end position="691"/>
    </location>
</feature>
<evidence type="ECO:0000256" key="10">
    <source>
        <dbReference type="ARBA" id="ARBA00022989"/>
    </source>
</evidence>
<evidence type="ECO:0000259" key="16">
    <source>
        <dbReference type="PROSITE" id="PS51104"/>
    </source>
</evidence>
<feature type="transmembrane region" description="Helical" evidence="13">
    <location>
        <begin position="598"/>
        <end position="617"/>
    </location>
</feature>
<reference evidence="17 18" key="1">
    <citation type="submission" date="2017-12" db="EMBL/GenBank/DDBJ databases">
        <title>Phylogenetic diversity of female urinary microbiome.</title>
        <authorList>
            <person name="Thomas-White K."/>
            <person name="Wolfe A.J."/>
        </authorList>
    </citation>
    <scope>NUCLEOTIDE SEQUENCE [LARGE SCALE GENOMIC DNA]</scope>
    <source>
        <strain evidence="17 18">UMB0777</strain>
    </source>
</reference>
<dbReference type="EMBL" id="PKJC01000001">
    <property type="protein sequence ID" value="PKZ67316.1"/>
    <property type="molecule type" value="Genomic_DNA"/>
</dbReference>
<feature type="compositionally biased region" description="Low complexity" evidence="12">
    <location>
        <begin position="158"/>
        <end position="168"/>
    </location>
</feature>